<dbReference type="OrthoDB" id="6260897at2759"/>
<reference evidence="3" key="1">
    <citation type="submission" date="2016-06" db="UniProtKB">
        <authorList>
            <consortium name="WormBaseParasite"/>
        </authorList>
    </citation>
    <scope>IDENTIFICATION</scope>
</reference>
<protein>
    <submittedName>
        <fullName evidence="3">MICOS complex subunit MIC60</fullName>
    </submittedName>
</protein>
<evidence type="ECO:0000313" key="1">
    <source>
        <dbReference type="EMBL" id="VDL86736.1"/>
    </source>
</evidence>
<accession>A0A183S9W6</accession>
<dbReference type="EMBL" id="UYSU01001298">
    <property type="protein sequence ID" value="VDL86736.1"/>
    <property type="molecule type" value="Genomic_DNA"/>
</dbReference>
<dbReference type="AlphaFoldDB" id="A0A183S9W6"/>
<organism evidence="3">
    <name type="scientific">Schistocephalus solidus</name>
    <name type="common">Tapeworm</name>
    <dbReference type="NCBI Taxonomy" id="70667"/>
    <lineage>
        <taxon>Eukaryota</taxon>
        <taxon>Metazoa</taxon>
        <taxon>Spiralia</taxon>
        <taxon>Lophotrochozoa</taxon>
        <taxon>Platyhelminthes</taxon>
        <taxon>Cestoda</taxon>
        <taxon>Eucestoda</taxon>
        <taxon>Diphyllobothriidea</taxon>
        <taxon>Diphyllobothriidae</taxon>
        <taxon>Schistocephalus</taxon>
    </lineage>
</organism>
<reference evidence="1 2" key="2">
    <citation type="submission" date="2018-11" db="EMBL/GenBank/DDBJ databases">
        <authorList>
            <consortium name="Pathogen Informatics"/>
        </authorList>
    </citation>
    <scope>NUCLEOTIDE SEQUENCE [LARGE SCALE GENOMIC DNA]</scope>
    <source>
        <strain evidence="1 2">NST_G2</strain>
    </source>
</reference>
<dbReference type="WBParaSite" id="SSLN_0000105401-mRNA-1">
    <property type="protein sequence ID" value="SSLN_0000105401-mRNA-1"/>
    <property type="gene ID" value="SSLN_0000105401"/>
</dbReference>
<dbReference type="Proteomes" id="UP000275846">
    <property type="component" value="Unassembled WGS sequence"/>
</dbReference>
<evidence type="ECO:0000313" key="2">
    <source>
        <dbReference type="Proteomes" id="UP000275846"/>
    </source>
</evidence>
<name>A0A183S9W6_SCHSO</name>
<gene>
    <name evidence="1" type="ORF">SSLN_LOCUS1014</name>
</gene>
<evidence type="ECO:0000313" key="3">
    <source>
        <dbReference type="WBParaSite" id="SSLN_0000105401-mRNA-1"/>
    </source>
</evidence>
<proteinExistence type="predicted"/>
<keyword evidence="2" id="KW-1185">Reference proteome</keyword>
<sequence>MVRKVYVNVVDGDKNCLSGPRPISPPQVMNAKMQISETPLEEQPTAFDAAVEEEARLKAVEQGRSIQAVEALVKAEVRGESAIRRARVQQHYDSLLRRLDEIARVDFRDHQRHIASSMALYSAEGERAEALEEKRERAFEAINAGIPVIFGVLRLSQYERPHNDHLVPDRAIPISADSGR</sequence>